<dbReference type="Proteomes" id="UP000243534">
    <property type="component" value="Unassembled WGS sequence"/>
</dbReference>
<dbReference type="EMBL" id="MAYS01000209">
    <property type="protein sequence ID" value="OFC62672.1"/>
    <property type="molecule type" value="Genomic_DNA"/>
</dbReference>
<protein>
    <submittedName>
        <fullName evidence="1">Uncharacterized protein</fullName>
    </submittedName>
</protein>
<dbReference type="AlphaFoldDB" id="A0A1E7Z1N2"/>
<gene>
    <name evidence="1" type="ORF">BBW68_08760</name>
</gene>
<accession>A0A1E7Z1N2</accession>
<organism evidence="1 2">
    <name type="scientific">Candidatus Erwinia dacicola</name>
    <dbReference type="NCBI Taxonomy" id="252393"/>
    <lineage>
        <taxon>Bacteria</taxon>
        <taxon>Pseudomonadati</taxon>
        <taxon>Pseudomonadota</taxon>
        <taxon>Gammaproteobacteria</taxon>
        <taxon>Enterobacterales</taxon>
        <taxon>Erwiniaceae</taxon>
        <taxon>Erwinia</taxon>
    </lineage>
</organism>
<reference evidence="1 2" key="1">
    <citation type="submission" date="2016-07" db="EMBL/GenBank/DDBJ databases">
        <authorList>
            <person name="Yuval B."/>
        </authorList>
    </citation>
    <scope>NUCLEOTIDE SEQUENCE [LARGE SCALE GENOMIC DNA]</scope>
    <source>
        <strain evidence="1 2">IL</strain>
    </source>
</reference>
<comment type="caution">
    <text evidence="1">The sequence shown here is derived from an EMBL/GenBank/DDBJ whole genome shotgun (WGS) entry which is preliminary data.</text>
</comment>
<evidence type="ECO:0000313" key="1">
    <source>
        <dbReference type="EMBL" id="OFC62672.1"/>
    </source>
</evidence>
<name>A0A1E7Z1N2_9GAMM</name>
<evidence type="ECO:0000313" key="2">
    <source>
        <dbReference type="Proteomes" id="UP000243534"/>
    </source>
</evidence>
<proteinExistence type="predicted"/>
<sequence>MPFELCLIRAMLNPHAVRDGAALGFPGVIPIAFSPVRQLKIKSTTCQSIPADIAVEGIFADSNIKKLLQSSADNPKRSVQCELRQMFSLHATESPIGSIRLFYP</sequence>